<keyword evidence="7" id="KW-1185">Reference proteome</keyword>
<dbReference type="PROSITE" id="PS50943">
    <property type="entry name" value="HTH_CROC1"/>
    <property type="match status" value="1"/>
</dbReference>
<evidence type="ECO:0000313" key="7">
    <source>
        <dbReference type="Proteomes" id="UP000216947"/>
    </source>
</evidence>
<dbReference type="CDD" id="cd00093">
    <property type="entry name" value="HTH_XRE"/>
    <property type="match status" value="1"/>
</dbReference>
<dbReference type="Pfam" id="PF01381">
    <property type="entry name" value="HTH_3"/>
    <property type="match status" value="1"/>
</dbReference>
<keyword evidence="3" id="KW-0804">Transcription</keyword>
<comment type="caution">
    <text evidence="6">The sequence shown here is derived from an EMBL/GenBank/DDBJ whole genome shotgun (WGS) entry which is preliminary data.</text>
</comment>
<dbReference type="PANTHER" id="PTHR40661">
    <property type="match status" value="1"/>
</dbReference>
<evidence type="ECO:0000256" key="1">
    <source>
        <dbReference type="ARBA" id="ARBA00023015"/>
    </source>
</evidence>
<protein>
    <recommendedName>
        <fullName evidence="5">HTH cro/C1-type domain-containing protein</fullName>
    </recommendedName>
</protein>
<evidence type="ECO:0000313" key="6">
    <source>
        <dbReference type="EMBL" id="OZI16419.1"/>
    </source>
</evidence>
<sequence>MKTFSDRLKHARVLRQHTQQSLARACGLSQSTIASYENGERRSSRSLRKIAQVLRVESEWLETGNGPIDRRTVYTAPDTPAPAGSKVMEGDAPGSPPPLTPWPFPSVAPSRVNALPASARRELDKWLRMMVDGYLQSYGEARRRKGR</sequence>
<evidence type="ECO:0000256" key="4">
    <source>
        <dbReference type="SAM" id="MobiDB-lite"/>
    </source>
</evidence>
<feature type="region of interest" description="Disordered" evidence="4">
    <location>
        <begin position="66"/>
        <end position="104"/>
    </location>
</feature>
<dbReference type="EMBL" id="NEVK01000008">
    <property type="protein sequence ID" value="OZI16419.1"/>
    <property type="molecule type" value="Genomic_DNA"/>
</dbReference>
<dbReference type="GO" id="GO:0003677">
    <property type="term" value="F:DNA binding"/>
    <property type="evidence" value="ECO:0007669"/>
    <property type="project" value="UniProtKB-KW"/>
</dbReference>
<accession>A0A261QUF6</accession>
<dbReference type="Gene3D" id="1.10.260.40">
    <property type="entry name" value="lambda repressor-like DNA-binding domains"/>
    <property type="match status" value="1"/>
</dbReference>
<dbReference type="Proteomes" id="UP000216947">
    <property type="component" value="Unassembled WGS sequence"/>
</dbReference>
<keyword evidence="2" id="KW-0238">DNA-binding</keyword>
<reference evidence="7" key="1">
    <citation type="submission" date="2017-05" db="EMBL/GenBank/DDBJ databases">
        <title>Complete and WGS of Bordetella genogroups.</title>
        <authorList>
            <person name="Spilker T."/>
            <person name="Lipuma J."/>
        </authorList>
    </citation>
    <scope>NUCLEOTIDE SEQUENCE [LARGE SCALE GENOMIC DNA]</scope>
    <source>
        <strain evidence="7">AU18089</strain>
    </source>
</reference>
<organism evidence="6 7">
    <name type="scientific">Bordetella genomosp. 7</name>
    <dbReference type="NCBI Taxonomy" id="1416805"/>
    <lineage>
        <taxon>Bacteria</taxon>
        <taxon>Pseudomonadati</taxon>
        <taxon>Pseudomonadota</taxon>
        <taxon>Betaproteobacteria</taxon>
        <taxon>Burkholderiales</taxon>
        <taxon>Alcaligenaceae</taxon>
        <taxon>Bordetella</taxon>
    </lineage>
</organism>
<evidence type="ECO:0000256" key="3">
    <source>
        <dbReference type="ARBA" id="ARBA00023163"/>
    </source>
</evidence>
<proteinExistence type="predicted"/>
<feature type="domain" description="HTH cro/C1-type" evidence="5">
    <location>
        <begin position="8"/>
        <end position="61"/>
    </location>
</feature>
<name>A0A261QUF6_9BORD</name>
<dbReference type="SUPFAM" id="SSF47413">
    <property type="entry name" value="lambda repressor-like DNA-binding domains"/>
    <property type="match status" value="1"/>
</dbReference>
<dbReference type="SMART" id="SM00530">
    <property type="entry name" value="HTH_XRE"/>
    <property type="match status" value="1"/>
</dbReference>
<dbReference type="AlphaFoldDB" id="A0A261QUF6"/>
<feature type="compositionally biased region" description="Pro residues" evidence="4">
    <location>
        <begin position="94"/>
        <end position="104"/>
    </location>
</feature>
<gene>
    <name evidence="6" type="ORF">CAL19_17200</name>
</gene>
<keyword evidence="1" id="KW-0805">Transcription regulation</keyword>
<evidence type="ECO:0000256" key="2">
    <source>
        <dbReference type="ARBA" id="ARBA00023125"/>
    </source>
</evidence>
<evidence type="ECO:0000259" key="5">
    <source>
        <dbReference type="PROSITE" id="PS50943"/>
    </source>
</evidence>
<dbReference type="RefSeq" id="WP_094797510.1">
    <property type="nucleotide sequence ID" value="NZ_NEVK01000008.1"/>
</dbReference>
<dbReference type="PANTHER" id="PTHR40661:SF2">
    <property type="entry name" value="HTH-TYPE TRANSCRIPTIONAL REGULATOR PRTR"/>
    <property type="match status" value="1"/>
</dbReference>
<dbReference type="InterPro" id="IPR001387">
    <property type="entry name" value="Cro/C1-type_HTH"/>
</dbReference>
<dbReference type="InterPro" id="IPR010982">
    <property type="entry name" value="Lambda_DNA-bd_dom_sf"/>
</dbReference>